<feature type="transmembrane region" description="Helical" evidence="5">
    <location>
        <begin position="250"/>
        <end position="273"/>
    </location>
</feature>
<reference evidence="8" key="1">
    <citation type="submission" date="2010-11" db="EMBL/GenBank/DDBJ databases">
        <title>The complete genome of Mahella australiensis DSM 15567.</title>
        <authorList>
            <consortium name="US DOE Joint Genome Institute (JGI-PGF)"/>
            <person name="Lucas S."/>
            <person name="Copeland A."/>
            <person name="Lapidus A."/>
            <person name="Bruce D."/>
            <person name="Goodwin L."/>
            <person name="Pitluck S."/>
            <person name="Kyrpides N."/>
            <person name="Mavromatis K."/>
            <person name="Pagani I."/>
            <person name="Ivanova N."/>
            <person name="Teshima H."/>
            <person name="Brettin T."/>
            <person name="Detter J.C."/>
            <person name="Han C."/>
            <person name="Tapia R."/>
            <person name="Land M."/>
            <person name="Hauser L."/>
            <person name="Markowitz V."/>
            <person name="Cheng J.-F."/>
            <person name="Hugenholtz P."/>
            <person name="Woyke T."/>
            <person name="Wu D."/>
            <person name="Spring S."/>
            <person name="Pukall R."/>
            <person name="Steenblock K."/>
            <person name="Schneider S."/>
            <person name="Klenk H.-P."/>
            <person name="Eisen J.A."/>
        </authorList>
    </citation>
    <scope>NUCLEOTIDE SEQUENCE [LARGE SCALE GENOMIC DNA]</scope>
    <source>
        <strain evidence="8">DSM 15567 / CIP 107919 / 50-1 BON</strain>
    </source>
</reference>
<keyword evidence="3 5" id="KW-1133">Transmembrane helix</keyword>
<dbReference type="RefSeq" id="WP_013780004.1">
    <property type="nucleotide sequence ID" value="NC_015520.1"/>
</dbReference>
<feature type="transmembrane region" description="Helical" evidence="5">
    <location>
        <begin position="70"/>
        <end position="88"/>
    </location>
</feature>
<keyword evidence="8" id="KW-1185">Reference proteome</keyword>
<feature type="transmembrane region" description="Helical" evidence="5">
    <location>
        <begin position="219"/>
        <end position="238"/>
    </location>
</feature>
<evidence type="ECO:0000256" key="3">
    <source>
        <dbReference type="ARBA" id="ARBA00022989"/>
    </source>
</evidence>
<evidence type="ECO:0000256" key="4">
    <source>
        <dbReference type="ARBA" id="ARBA00023136"/>
    </source>
</evidence>
<dbReference type="EMBL" id="CP002360">
    <property type="protein sequence ID" value="AEE95571.1"/>
    <property type="molecule type" value="Genomic_DNA"/>
</dbReference>
<gene>
    <name evidence="7" type="ordered locus">Mahau_0355</name>
</gene>
<sequence>MLYIDEEKKDVSKLLLLLTVFTAFFGSTLSIKGIESLFAYRIFLALSVLFFCLSVLFAHKLSISRMLYRYYFFLMTWAVWAIVSFIWAQSKPDVIRGVFLLICNIFVIFFTSYYLNSEEDQRQLWRVFYAAFAINVAVALWEVFTTNHLPISRMNEYVPPRSIPTAFYRNPNDFAAYIVMYLPLVYAAFKYEDRHAIARYILCIASVFVLLYTNSRSSYMAFLFTIAFACVLAIIDMVRGSKYFDKKAKVKASIMLISVVMILILDSVGFGGLKNTPGNPSIMDQIGDIEEIREDGSTQVRINLIKNGFKILNENPWQYIVGIGAGNTEIRMLPYADTTNGIVNMHNWWMEMLLEYGFIISALFIWFYLSLMWNLLKIYVSSPSHFYKLFAEGLLLSLVAFFMASISPSSIRGMASLWIIFGASMALIRLYKENVKEKYFYEDIDTVAYVSKPYKSHKRNVCPSTSQSADGSRT</sequence>
<feature type="transmembrane region" description="Helical" evidence="5">
    <location>
        <begin position="386"/>
        <end position="407"/>
    </location>
</feature>
<dbReference type="Proteomes" id="UP000008457">
    <property type="component" value="Chromosome"/>
</dbReference>
<proteinExistence type="predicted"/>
<comment type="subcellular location">
    <subcellularLocation>
        <location evidence="1">Membrane</location>
        <topology evidence="1">Multi-pass membrane protein</topology>
    </subcellularLocation>
</comment>
<feature type="transmembrane region" description="Helical" evidence="5">
    <location>
        <begin position="94"/>
        <end position="115"/>
    </location>
</feature>
<name>F3ZXR4_MAHA5</name>
<dbReference type="KEGG" id="mas:Mahau_0355"/>
<dbReference type="GO" id="GO:0016020">
    <property type="term" value="C:membrane"/>
    <property type="evidence" value="ECO:0007669"/>
    <property type="project" value="UniProtKB-SubCell"/>
</dbReference>
<dbReference type="AlphaFoldDB" id="F3ZXR4"/>
<reference evidence="7 8" key="2">
    <citation type="journal article" date="2011" name="Stand. Genomic Sci.">
        <title>Complete genome sequence of Mahella australiensis type strain (50-1 BON).</title>
        <authorList>
            <person name="Sikorski J."/>
            <person name="Teshima H."/>
            <person name="Nolan M."/>
            <person name="Lucas S."/>
            <person name="Hammon N."/>
            <person name="Deshpande S."/>
            <person name="Cheng J.F."/>
            <person name="Pitluck S."/>
            <person name="Liolios K."/>
            <person name="Pagani I."/>
            <person name="Ivanova N."/>
            <person name="Huntemann M."/>
            <person name="Mavromatis K."/>
            <person name="Ovchinikova G."/>
            <person name="Pati A."/>
            <person name="Tapia R."/>
            <person name="Han C."/>
            <person name="Goodwin L."/>
            <person name="Chen A."/>
            <person name="Palaniappan K."/>
            <person name="Land M."/>
            <person name="Hauser L."/>
            <person name="Ngatchou-Djao O.D."/>
            <person name="Rohde M."/>
            <person name="Pukall R."/>
            <person name="Spring S."/>
            <person name="Abt B."/>
            <person name="Goker M."/>
            <person name="Detter J.C."/>
            <person name="Woyke T."/>
            <person name="Bristow J."/>
            <person name="Markowitz V."/>
            <person name="Hugenholtz P."/>
            <person name="Eisen J.A."/>
            <person name="Kyrpides N.C."/>
            <person name="Klenk H.P."/>
            <person name="Lapidus A."/>
        </authorList>
    </citation>
    <scope>NUCLEOTIDE SEQUENCE [LARGE SCALE GENOMIC DNA]</scope>
    <source>
        <strain evidence="8">DSM 15567 / CIP 107919 / 50-1 BON</strain>
    </source>
</reference>
<protein>
    <recommendedName>
        <fullName evidence="6">O-antigen ligase-related domain-containing protein</fullName>
    </recommendedName>
</protein>
<evidence type="ECO:0000313" key="7">
    <source>
        <dbReference type="EMBL" id="AEE95571.1"/>
    </source>
</evidence>
<dbReference type="eggNOG" id="COG3307">
    <property type="taxonomic scope" value="Bacteria"/>
</dbReference>
<feature type="transmembrane region" description="Helical" evidence="5">
    <location>
        <begin position="174"/>
        <end position="189"/>
    </location>
</feature>
<evidence type="ECO:0000256" key="2">
    <source>
        <dbReference type="ARBA" id="ARBA00022692"/>
    </source>
</evidence>
<feature type="transmembrane region" description="Helical" evidence="5">
    <location>
        <begin position="413"/>
        <end position="431"/>
    </location>
</feature>
<feature type="transmembrane region" description="Helical" evidence="5">
    <location>
        <begin position="353"/>
        <end position="374"/>
    </location>
</feature>
<dbReference type="Pfam" id="PF04932">
    <property type="entry name" value="Wzy_C"/>
    <property type="match status" value="1"/>
</dbReference>
<feature type="domain" description="O-antigen ligase-related" evidence="6">
    <location>
        <begin position="202"/>
        <end position="365"/>
    </location>
</feature>
<dbReference type="PANTHER" id="PTHR37422:SF23">
    <property type="entry name" value="TEICHURONIC ACID BIOSYNTHESIS PROTEIN TUAE"/>
    <property type="match status" value="1"/>
</dbReference>
<accession>F3ZXR4</accession>
<evidence type="ECO:0000256" key="1">
    <source>
        <dbReference type="ARBA" id="ARBA00004141"/>
    </source>
</evidence>
<dbReference type="PANTHER" id="PTHR37422">
    <property type="entry name" value="TEICHURONIC ACID BIOSYNTHESIS PROTEIN TUAE"/>
    <property type="match status" value="1"/>
</dbReference>
<keyword evidence="4 5" id="KW-0472">Membrane</keyword>
<dbReference type="InterPro" id="IPR051533">
    <property type="entry name" value="WaaL-like"/>
</dbReference>
<keyword evidence="2 5" id="KW-0812">Transmembrane</keyword>
<evidence type="ECO:0000256" key="5">
    <source>
        <dbReference type="SAM" id="Phobius"/>
    </source>
</evidence>
<feature type="transmembrane region" description="Helical" evidence="5">
    <location>
        <begin position="196"/>
        <end position="213"/>
    </location>
</feature>
<organism evidence="7 8">
    <name type="scientific">Mahella australiensis (strain DSM 15567 / CIP 107919 / 50-1 BON)</name>
    <dbReference type="NCBI Taxonomy" id="697281"/>
    <lineage>
        <taxon>Bacteria</taxon>
        <taxon>Bacillati</taxon>
        <taxon>Bacillota</taxon>
        <taxon>Clostridia</taxon>
        <taxon>Thermoanaerobacterales</taxon>
        <taxon>Thermoanaerobacterales Family IV. Incertae Sedis</taxon>
        <taxon>Mahella</taxon>
    </lineage>
</organism>
<feature type="transmembrane region" description="Helical" evidence="5">
    <location>
        <begin position="40"/>
        <end position="58"/>
    </location>
</feature>
<evidence type="ECO:0000313" key="8">
    <source>
        <dbReference type="Proteomes" id="UP000008457"/>
    </source>
</evidence>
<dbReference type="HOGENOM" id="CLU_642030_0_0_9"/>
<feature type="transmembrane region" description="Helical" evidence="5">
    <location>
        <begin position="127"/>
        <end position="144"/>
    </location>
</feature>
<evidence type="ECO:0000259" key="6">
    <source>
        <dbReference type="Pfam" id="PF04932"/>
    </source>
</evidence>
<dbReference type="InterPro" id="IPR007016">
    <property type="entry name" value="O-antigen_ligase-rel_domated"/>
</dbReference>
<dbReference type="STRING" id="697281.Mahau_0355"/>